<dbReference type="InterPro" id="IPR011051">
    <property type="entry name" value="RmlC_Cupin_sf"/>
</dbReference>
<dbReference type="PANTHER" id="PTHR43280:SF27">
    <property type="entry name" value="TRANSCRIPTIONAL REGULATOR MTLR"/>
    <property type="match status" value="1"/>
</dbReference>
<dbReference type="RefSeq" id="WP_169496441.1">
    <property type="nucleotide sequence ID" value="NZ_JABBFZ010000002.1"/>
</dbReference>
<accession>A0A7X9X2D2</accession>
<evidence type="ECO:0000313" key="6">
    <source>
        <dbReference type="EMBL" id="NML30155.1"/>
    </source>
</evidence>
<dbReference type="PROSITE" id="PS00041">
    <property type="entry name" value="HTH_ARAC_FAMILY_1"/>
    <property type="match status" value="1"/>
</dbReference>
<dbReference type="EMBL" id="JABBFZ010000002">
    <property type="protein sequence ID" value="NML30155.1"/>
    <property type="molecule type" value="Genomic_DNA"/>
</dbReference>
<dbReference type="InterPro" id="IPR018060">
    <property type="entry name" value="HTH_AraC"/>
</dbReference>
<dbReference type="PROSITE" id="PS01124">
    <property type="entry name" value="HTH_ARAC_FAMILY_2"/>
    <property type="match status" value="1"/>
</dbReference>
<keyword evidence="2" id="KW-0238">DNA-binding</keyword>
<dbReference type="PANTHER" id="PTHR43280">
    <property type="entry name" value="ARAC-FAMILY TRANSCRIPTIONAL REGULATOR"/>
    <property type="match status" value="1"/>
</dbReference>
<comment type="caution">
    <text evidence="6">The sequence shown here is derived from an EMBL/GenBank/DDBJ whole genome shotgun (WGS) entry which is preliminary data.</text>
</comment>
<dbReference type="Gene3D" id="1.10.10.60">
    <property type="entry name" value="Homeodomain-like"/>
    <property type="match status" value="2"/>
</dbReference>
<organism evidence="6 7">
    <name type="scientific">Paraburkholderia antibiotica</name>
    <dbReference type="NCBI Taxonomy" id="2728839"/>
    <lineage>
        <taxon>Bacteria</taxon>
        <taxon>Pseudomonadati</taxon>
        <taxon>Pseudomonadota</taxon>
        <taxon>Betaproteobacteria</taxon>
        <taxon>Burkholderiales</taxon>
        <taxon>Burkholderiaceae</taxon>
        <taxon>Paraburkholderia</taxon>
    </lineage>
</organism>
<feature type="compositionally biased region" description="Basic and acidic residues" evidence="4">
    <location>
        <begin position="288"/>
        <end position="302"/>
    </location>
</feature>
<dbReference type="GO" id="GO:0043565">
    <property type="term" value="F:sequence-specific DNA binding"/>
    <property type="evidence" value="ECO:0007669"/>
    <property type="project" value="InterPro"/>
</dbReference>
<feature type="region of interest" description="Disordered" evidence="4">
    <location>
        <begin position="288"/>
        <end position="331"/>
    </location>
</feature>
<keyword evidence="7" id="KW-1185">Reference proteome</keyword>
<dbReference type="InterPro" id="IPR018062">
    <property type="entry name" value="HTH_AraC-typ_CS"/>
</dbReference>
<dbReference type="AlphaFoldDB" id="A0A7X9X2D2"/>
<reference evidence="6 7" key="1">
    <citation type="submission" date="2020-04" db="EMBL/GenBank/DDBJ databases">
        <title>Paraburkholderia sp. G-4-1-8 isolated from soil.</title>
        <authorList>
            <person name="Dahal R.H."/>
        </authorList>
    </citation>
    <scope>NUCLEOTIDE SEQUENCE [LARGE SCALE GENOMIC DNA]</scope>
    <source>
        <strain evidence="6 7">G-4-1-8</strain>
    </source>
</reference>
<dbReference type="InterPro" id="IPR014710">
    <property type="entry name" value="RmlC-like_jellyroll"/>
</dbReference>
<evidence type="ECO:0000256" key="1">
    <source>
        <dbReference type="ARBA" id="ARBA00023015"/>
    </source>
</evidence>
<dbReference type="SUPFAM" id="SSF46689">
    <property type="entry name" value="Homeodomain-like"/>
    <property type="match status" value="2"/>
</dbReference>
<evidence type="ECO:0000256" key="4">
    <source>
        <dbReference type="SAM" id="MobiDB-lite"/>
    </source>
</evidence>
<dbReference type="GO" id="GO:0003700">
    <property type="term" value="F:DNA-binding transcription factor activity"/>
    <property type="evidence" value="ECO:0007669"/>
    <property type="project" value="InterPro"/>
</dbReference>
<dbReference type="SMART" id="SM00342">
    <property type="entry name" value="HTH_ARAC"/>
    <property type="match status" value="1"/>
</dbReference>
<sequence length="331" mass="36748">MKAAYEYVDFGHDCSVRVYHRRLPRIPFEWHHHPEYELTLTMNSQGKRYIGDSVASYGADDLVLVPPNLPHTWASNRSIDAADPQVAIVVWFDGAWVRRLADVCPEYLGLCDLLRRASCGLAFEDGAGTRMRTHLERLLSEQPRERLLAVLAILDFLSELPATPLASPTAFNAKTGTPTGHESDQINRVLALIETQFARPLRLSTLAKASGLSARSLTRHFTQHLGESVGRYITRVRIGHACRMLTDTTLPISVIATRSGFANAANFNRQFKATKNITPAAFRQQFTDARKADEGSSPKLTERSPSLQRLEKSTATSRRRGATHASGEPSA</sequence>
<dbReference type="Pfam" id="PF02311">
    <property type="entry name" value="AraC_binding"/>
    <property type="match status" value="1"/>
</dbReference>
<evidence type="ECO:0000256" key="2">
    <source>
        <dbReference type="ARBA" id="ARBA00023125"/>
    </source>
</evidence>
<feature type="domain" description="HTH araC/xylS-type" evidence="5">
    <location>
        <begin position="187"/>
        <end position="285"/>
    </location>
</feature>
<gene>
    <name evidence="6" type="ORF">HHL14_04840</name>
</gene>
<evidence type="ECO:0000259" key="5">
    <source>
        <dbReference type="PROSITE" id="PS01124"/>
    </source>
</evidence>
<dbReference type="Proteomes" id="UP000583127">
    <property type="component" value="Unassembled WGS sequence"/>
</dbReference>
<protein>
    <submittedName>
        <fullName evidence="6">AraC family transcriptional regulator</fullName>
    </submittedName>
</protein>
<evidence type="ECO:0000313" key="7">
    <source>
        <dbReference type="Proteomes" id="UP000583127"/>
    </source>
</evidence>
<dbReference type="InterPro" id="IPR003313">
    <property type="entry name" value="AraC-bd"/>
</dbReference>
<name>A0A7X9X2D2_9BURK</name>
<dbReference type="Pfam" id="PF12833">
    <property type="entry name" value="HTH_18"/>
    <property type="match status" value="1"/>
</dbReference>
<keyword evidence="1" id="KW-0805">Transcription regulation</keyword>
<dbReference type="Gene3D" id="2.60.120.10">
    <property type="entry name" value="Jelly Rolls"/>
    <property type="match status" value="1"/>
</dbReference>
<dbReference type="SUPFAM" id="SSF51182">
    <property type="entry name" value="RmlC-like cupins"/>
    <property type="match status" value="1"/>
</dbReference>
<keyword evidence="3" id="KW-0804">Transcription</keyword>
<proteinExistence type="predicted"/>
<dbReference type="InterPro" id="IPR009057">
    <property type="entry name" value="Homeodomain-like_sf"/>
</dbReference>
<dbReference type="CDD" id="cd06976">
    <property type="entry name" value="cupin_MtlR-like_N"/>
    <property type="match status" value="1"/>
</dbReference>
<evidence type="ECO:0000256" key="3">
    <source>
        <dbReference type="ARBA" id="ARBA00023163"/>
    </source>
</evidence>